<feature type="transmembrane region" description="Helical" evidence="1">
    <location>
        <begin position="673"/>
        <end position="692"/>
    </location>
</feature>
<feature type="transmembrane region" description="Helical" evidence="1">
    <location>
        <begin position="547"/>
        <end position="567"/>
    </location>
</feature>
<gene>
    <name evidence="3" type="ORF">H9848_01520</name>
</gene>
<keyword evidence="1" id="KW-1133">Transmembrane helix</keyword>
<feature type="domain" description="RING-type" evidence="2">
    <location>
        <begin position="427"/>
        <end position="461"/>
    </location>
</feature>
<dbReference type="Proteomes" id="UP000823847">
    <property type="component" value="Unassembled WGS sequence"/>
</dbReference>
<evidence type="ECO:0000313" key="3">
    <source>
        <dbReference type="EMBL" id="HIX85272.1"/>
    </source>
</evidence>
<accession>A0A9D2BP62</accession>
<organism evidence="3 4">
    <name type="scientific">Candidatus Parabacteroides intestinigallinarum</name>
    <dbReference type="NCBI Taxonomy" id="2838722"/>
    <lineage>
        <taxon>Bacteria</taxon>
        <taxon>Pseudomonadati</taxon>
        <taxon>Bacteroidota</taxon>
        <taxon>Bacteroidia</taxon>
        <taxon>Bacteroidales</taxon>
        <taxon>Tannerellaceae</taxon>
        <taxon>Parabacteroides</taxon>
    </lineage>
</organism>
<evidence type="ECO:0000256" key="1">
    <source>
        <dbReference type="SAM" id="Phobius"/>
    </source>
</evidence>
<feature type="transmembrane region" description="Helical" evidence="1">
    <location>
        <begin position="642"/>
        <end position="661"/>
    </location>
</feature>
<sequence>MNSVKIIFLLLGVLLLSGCEGFAPEDKSHREDHNVNILDVEFEPDYKYFYANAQLNDSIVSAIIRGDSTIRFEAREFAGNHLATSNTQPRLIEIKNIKLQEIRNLDLNILVLVDLTLDPEQIAAQRLAVKNMKALFSLSNMHVAFMKNRTVSETMNATDYVLDNYFKPDPGEKYLYRSILCKLDELVGRKSRYFPEVKQDTITRYLTPRQEVLVVLSDGKVYEHDMPIDPEHYALQRAITQYADSIRRLPLFYVSLGSDEREAGLSEEPAEGLDNEAENLMRVLCAKMKGQFLRMLDPYFILNDLVTQFHKQYADFRFLFVNPDLKIYRGLERILQIDCFQSDSLIATDVFPYSVGSIYSPVIVHGATTFQIILRGGIFGVLIILLLYLVFQLVIPAIRYWLFKRKYVTRYTRKNMTYNGILVEQSCYFCKAPFEEGDEIVVKCQHVLHKSCWDENEYKCPEYGRHCKQGSHYYNQKNLFDPHNASFYLSWILAGALAGLVAWICFTANAHGDGNHVLVNVIHLIFGVDANSDRAADLMRIYGNHLYFLPFYGLNIGFFLTLSLSLLTSRGRWWGKRSLVVVVKSLVGGLLSYLSFFLGCVVSIALNLKDNTALIDWLPWMLSGFIIAFVVAYGTDIKLRKALVGATISIIFGLGSMYSWSFAFNSQFDTREFLLLSYMIYCIGFAVSVAVTSPKSERYFLRVEGPIKTMDIAIYKWMSAAARRKRVLIGKSVNCELQMSWDLTSPIAPEQAEIRMVNGNLYLIALEEGVYHDKKPLRVHLRKRLYHGFKFSIGKTQFTYIEKDL</sequence>
<keyword evidence="1" id="KW-0472">Membrane</keyword>
<dbReference type="InterPro" id="IPR008984">
    <property type="entry name" value="SMAD_FHA_dom_sf"/>
</dbReference>
<keyword evidence="1" id="KW-0812">Transmembrane</keyword>
<feature type="transmembrane region" description="Helical" evidence="1">
    <location>
        <begin position="378"/>
        <end position="402"/>
    </location>
</feature>
<feature type="transmembrane region" description="Helical" evidence="1">
    <location>
        <begin position="579"/>
        <end position="605"/>
    </location>
</feature>
<feature type="transmembrane region" description="Helical" evidence="1">
    <location>
        <begin position="617"/>
        <end position="635"/>
    </location>
</feature>
<comment type="caution">
    <text evidence="3">The sequence shown here is derived from an EMBL/GenBank/DDBJ whole genome shotgun (WGS) entry which is preliminary data.</text>
</comment>
<dbReference type="PROSITE" id="PS51257">
    <property type="entry name" value="PROKAR_LIPOPROTEIN"/>
    <property type="match status" value="1"/>
</dbReference>
<evidence type="ECO:0000313" key="4">
    <source>
        <dbReference type="Proteomes" id="UP000823847"/>
    </source>
</evidence>
<protein>
    <submittedName>
        <fullName evidence="3">E3 ubiquitin protein ligase</fullName>
    </submittedName>
</protein>
<dbReference type="EMBL" id="DXEN01000009">
    <property type="protein sequence ID" value="HIX85272.1"/>
    <property type="molecule type" value="Genomic_DNA"/>
</dbReference>
<name>A0A9D2BP62_9BACT</name>
<reference evidence="3" key="1">
    <citation type="journal article" date="2021" name="PeerJ">
        <title>Extensive microbial diversity within the chicken gut microbiome revealed by metagenomics and culture.</title>
        <authorList>
            <person name="Gilroy R."/>
            <person name="Ravi A."/>
            <person name="Getino M."/>
            <person name="Pursley I."/>
            <person name="Horton D.L."/>
            <person name="Alikhan N.F."/>
            <person name="Baker D."/>
            <person name="Gharbi K."/>
            <person name="Hall N."/>
            <person name="Watson M."/>
            <person name="Adriaenssens E.M."/>
            <person name="Foster-Nyarko E."/>
            <person name="Jarju S."/>
            <person name="Secka A."/>
            <person name="Antonio M."/>
            <person name="Oren A."/>
            <person name="Chaudhuri R.R."/>
            <person name="La Ragione R."/>
            <person name="Hildebrand F."/>
            <person name="Pallen M.J."/>
        </authorList>
    </citation>
    <scope>NUCLEOTIDE SEQUENCE</scope>
    <source>
        <strain evidence="3">ChiHecec2B26-12326</strain>
    </source>
</reference>
<dbReference type="InterPro" id="IPR001841">
    <property type="entry name" value="Znf_RING"/>
</dbReference>
<evidence type="ECO:0000259" key="2">
    <source>
        <dbReference type="PROSITE" id="PS50089"/>
    </source>
</evidence>
<dbReference type="SUPFAM" id="SSF49879">
    <property type="entry name" value="SMAD/FHA domain"/>
    <property type="match status" value="1"/>
</dbReference>
<reference evidence="3" key="2">
    <citation type="submission" date="2021-04" db="EMBL/GenBank/DDBJ databases">
        <authorList>
            <person name="Gilroy R."/>
        </authorList>
    </citation>
    <scope>NUCLEOTIDE SEQUENCE</scope>
    <source>
        <strain evidence="3">ChiHecec2B26-12326</strain>
    </source>
</reference>
<feature type="transmembrane region" description="Helical" evidence="1">
    <location>
        <begin position="487"/>
        <end position="510"/>
    </location>
</feature>
<dbReference type="PROSITE" id="PS50089">
    <property type="entry name" value="ZF_RING_2"/>
    <property type="match status" value="1"/>
</dbReference>
<dbReference type="AlphaFoldDB" id="A0A9D2BP62"/>
<dbReference type="CDD" id="cd16448">
    <property type="entry name" value="RING-H2"/>
    <property type="match status" value="1"/>
</dbReference>
<proteinExistence type="predicted"/>